<comment type="caution">
    <text evidence="1">The sequence shown here is derived from an EMBL/GenBank/DDBJ whole genome shotgun (WGS) entry which is preliminary data.</text>
</comment>
<name>A0A166CYV4_9EURY</name>
<keyword evidence="2" id="KW-1185">Reference proteome</keyword>
<dbReference type="AlphaFoldDB" id="A0A166CYV4"/>
<sequence>MNFDLILKEIKEKFMPHALSPLQTFICFIDYVKILPPEKVNIIILLYIN</sequence>
<dbReference type="STRING" id="55758.MBFIL_00460"/>
<evidence type="ECO:0000313" key="2">
    <source>
        <dbReference type="Proteomes" id="UP000077066"/>
    </source>
</evidence>
<dbReference type="PATRIC" id="fig|55758.3.peg.53"/>
<gene>
    <name evidence="1" type="ORF">MBFIL_00460</name>
</gene>
<proteinExistence type="predicted"/>
<dbReference type="Proteomes" id="UP000077066">
    <property type="component" value="Unassembled WGS sequence"/>
</dbReference>
<evidence type="ECO:0000313" key="1">
    <source>
        <dbReference type="EMBL" id="KZX17617.1"/>
    </source>
</evidence>
<organism evidence="1 2">
    <name type="scientific">Methanobrevibacter filiformis</name>
    <dbReference type="NCBI Taxonomy" id="55758"/>
    <lineage>
        <taxon>Archaea</taxon>
        <taxon>Methanobacteriati</taxon>
        <taxon>Methanobacteriota</taxon>
        <taxon>Methanomada group</taxon>
        <taxon>Methanobacteria</taxon>
        <taxon>Methanobacteriales</taxon>
        <taxon>Methanobacteriaceae</taxon>
        <taxon>Methanobrevibacter</taxon>
    </lineage>
</organism>
<accession>A0A166CYV4</accession>
<protein>
    <submittedName>
        <fullName evidence="1">Uncharacterized protein</fullName>
    </submittedName>
</protein>
<dbReference type="EMBL" id="LWMT01000006">
    <property type="protein sequence ID" value="KZX17617.1"/>
    <property type="molecule type" value="Genomic_DNA"/>
</dbReference>
<reference evidence="1 2" key="1">
    <citation type="submission" date="2016-04" db="EMBL/GenBank/DDBJ databases">
        <title>Genome sequence of Methanobrevibacter filiformis DSM 11501.</title>
        <authorList>
            <person name="Poehlein A."/>
            <person name="Seedorf H."/>
            <person name="Daniel R."/>
        </authorList>
    </citation>
    <scope>NUCLEOTIDE SEQUENCE [LARGE SCALE GENOMIC DNA]</scope>
    <source>
        <strain evidence="1 2">DSM 11501</strain>
    </source>
</reference>